<name>A0A8S5UI99_9CAUD</name>
<sequence>MEGFLALLHLILAGIGWYFYAIIGMISLAIGALAGGLFGALGSCFDASHREMRWVLLGALSGLVVTFYLFTNYAPHP</sequence>
<reference evidence="2" key="1">
    <citation type="journal article" date="2021" name="Proc. Natl. Acad. Sci. U.S.A.">
        <title>A Catalog of Tens of Thousands of Viruses from Human Metagenomes Reveals Hidden Associations with Chronic Diseases.</title>
        <authorList>
            <person name="Tisza M.J."/>
            <person name="Buck C.B."/>
        </authorList>
    </citation>
    <scope>NUCLEOTIDE SEQUENCE</scope>
    <source>
        <strain evidence="2">Ctu2j3</strain>
    </source>
</reference>
<keyword evidence="1" id="KW-0812">Transmembrane</keyword>
<evidence type="ECO:0000256" key="1">
    <source>
        <dbReference type="SAM" id="Phobius"/>
    </source>
</evidence>
<protein>
    <submittedName>
        <fullName evidence="2">Uncharacterized protein</fullName>
    </submittedName>
</protein>
<organism evidence="2">
    <name type="scientific">Myoviridae sp. ctu2j3</name>
    <dbReference type="NCBI Taxonomy" id="2825197"/>
    <lineage>
        <taxon>Viruses</taxon>
        <taxon>Duplodnaviria</taxon>
        <taxon>Heunggongvirae</taxon>
        <taxon>Uroviricota</taxon>
        <taxon>Caudoviricetes</taxon>
    </lineage>
</organism>
<keyword evidence="1" id="KW-0472">Membrane</keyword>
<dbReference type="EMBL" id="BK016090">
    <property type="protein sequence ID" value="DAF94186.1"/>
    <property type="molecule type" value="Genomic_DNA"/>
</dbReference>
<dbReference type="EMBL" id="BK016090">
    <property type="protein sequence ID" value="DAF94225.1"/>
    <property type="molecule type" value="Genomic_DNA"/>
</dbReference>
<evidence type="ECO:0000313" key="2">
    <source>
        <dbReference type="EMBL" id="DAF94225.1"/>
    </source>
</evidence>
<accession>A0A8S5UI99</accession>
<keyword evidence="1" id="KW-1133">Transmembrane helix</keyword>
<proteinExistence type="predicted"/>
<feature type="transmembrane region" description="Helical" evidence="1">
    <location>
        <begin position="17"/>
        <end position="42"/>
    </location>
</feature>
<feature type="transmembrane region" description="Helical" evidence="1">
    <location>
        <begin position="54"/>
        <end position="74"/>
    </location>
</feature>